<keyword evidence="2" id="KW-0812">Transmembrane</keyword>
<keyword evidence="1" id="KW-0175">Coiled coil</keyword>
<dbReference type="SUPFAM" id="SSF55781">
    <property type="entry name" value="GAF domain-like"/>
    <property type="match status" value="1"/>
</dbReference>
<accession>A0A6L9EA79</accession>
<keyword evidence="2" id="KW-0472">Membrane</keyword>
<evidence type="ECO:0000256" key="1">
    <source>
        <dbReference type="SAM" id="Coils"/>
    </source>
</evidence>
<dbReference type="InterPro" id="IPR015943">
    <property type="entry name" value="WD40/YVTN_repeat-like_dom_sf"/>
</dbReference>
<reference evidence="3 4" key="1">
    <citation type="submission" date="2020-01" db="EMBL/GenBank/DDBJ databases">
        <title>Bacteria diversity of Porities sp.</title>
        <authorList>
            <person name="Wang G."/>
        </authorList>
    </citation>
    <scope>NUCLEOTIDE SEQUENCE [LARGE SCALE GENOMIC DNA]</scope>
    <source>
        <strain evidence="3 4">R33</strain>
    </source>
</reference>
<evidence type="ECO:0008006" key="5">
    <source>
        <dbReference type="Google" id="ProtNLM"/>
    </source>
</evidence>
<keyword evidence="4" id="KW-1185">Reference proteome</keyword>
<organism evidence="3 4">
    <name type="scientific">Poritiphilus flavus</name>
    <dbReference type="NCBI Taxonomy" id="2697053"/>
    <lineage>
        <taxon>Bacteria</taxon>
        <taxon>Pseudomonadati</taxon>
        <taxon>Bacteroidota</taxon>
        <taxon>Flavobacteriia</taxon>
        <taxon>Flavobacteriales</taxon>
        <taxon>Flavobacteriaceae</taxon>
        <taxon>Poritiphilus</taxon>
    </lineage>
</organism>
<proteinExistence type="predicted"/>
<dbReference type="SUPFAM" id="SSF101898">
    <property type="entry name" value="NHL repeat"/>
    <property type="match status" value="1"/>
</dbReference>
<name>A0A6L9EA79_9FLAO</name>
<protein>
    <recommendedName>
        <fullName evidence="5">Ligand-binding sensor domain-containing protein</fullName>
    </recommendedName>
</protein>
<comment type="caution">
    <text evidence="3">The sequence shown here is derived from an EMBL/GenBank/DDBJ whole genome shotgun (WGS) entry which is preliminary data.</text>
</comment>
<dbReference type="AlphaFoldDB" id="A0A6L9EA79"/>
<feature type="coiled-coil region" evidence="1">
    <location>
        <begin position="762"/>
        <end position="803"/>
    </location>
</feature>
<dbReference type="RefSeq" id="WP_161434574.1">
    <property type="nucleotide sequence ID" value="NZ_WXYO01000002.1"/>
</dbReference>
<sequence length="966" mass="110067">MRLRFCLLGVIFLWTGLQGIAQKFQYVHYQGTEVPFENVNQAIQDSLGYMWLGTDQGLFRFDGKTFEDHNTSLRSKTIRAFAGGGTGTLVFSNDTGIYSISYDQGKPQIKEFRKEAKLKYPTELFIDTKGRYWAGLLDGQVYSFTDPDGESATYQLGEKSKTAHTFFGEDRYGTLWALIPGEGLFYYDENGRQFVVFESYEDVNHFLVLEDTLWMVGENIYRIVLNADHSVQSKKTYRTSLSFNRIAQKNAEYLMLATASELYTFPFLNEKPGFTKVFGSNDPHRVEDLPFESINQLHFTRDQMSFNELVWVSSENGLGLLWYSFFQTVFGLGYDNVLGLHATDNGKVLLSQGPVYEVNNRGNSVSFSRANELNSITGIATNGPDTWYGSTQGEIFHYRNNSLYRKHDLSWRGGGVFFIYVDHTDKVWFCQATSDKPIVGVARLDESGRIIQYGTDKGFQDRVLVIKEGGKNELYAAGIGISSYLYKYDREQDRFVNKSLPFPFPVSATFEVHDMAVDDLGIVWLATTDGLLKYDSETIRKVAMGEFTHTEIRSISAMPDRSLWFATDTYGLIHLDDKGNYVVFDENAGTPSKVSAYRCLTTDSNSQLWVGTAEGLVHSLQSLPGPLPTKMPVLQTAVVGGEQYSTAQQADLSESEELLLRMTTITFPSDNVRYQYKVFERQLPADEISDLLWNDSEDPEILLSGLSTGTHRVLVRAQKEGGYAWSMPMELEVYVSGMWYKTWWGILLLAVLVFLFFWYFVRRWFRKRIEQLQANLLQKQQELSSKEAELATQSDTLKHQQQELKNTGTNIHLLHQLIQQISKDADKDGGSVVFQKLVDLPTGIGMLEVANKSEEYIDYLSYSPGGKSPEKRRGEFNDKDNLASYAMVREKTVKINDFEKEVEQYISGKDTRGFPSRLFIPFDRKNGSCSVLCIYAIEKNAFTRRHVMLLEILVKFIGLQTENKMT</sequence>
<dbReference type="EMBL" id="WXYO01000002">
    <property type="protein sequence ID" value="NAS11553.1"/>
    <property type="molecule type" value="Genomic_DNA"/>
</dbReference>
<gene>
    <name evidence="3" type="ORF">GTQ38_06045</name>
</gene>
<evidence type="ECO:0000313" key="3">
    <source>
        <dbReference type="EMBL" id="NAS11553.1"/>
    </source>
</evidence>
<dbReference type="Gene3D" id="2.130.10.10">
    <property type="entry name" value="YVTN repeat-like/Quinoprotein amine dehydrogenase"/>
    <property type="match status" value="2"/>
</dbReference>
<dbReference type="Proteomes" id="UP000475249">
    <property type="component" value="Unassembled WGS sequence"/>
</dbReference>
<feature type="transmembrane region" description="Helical" evidence="2">
    <location>
        <begin position="743"/>
        <end position="761"/>
    </location>
</feature>
<evidence type="ECO:0000256" key="2">
    <source>
        <dbReference type="SAM" id="Phobius"/>
    </source>
</evidence>
<dbReference type="SUPFAM" id="SSF63829">
    <property type="entry name" value="Calcium-dependent phosphotriesterase"/>
    <property type="match status" value="1"/>
</dbReference>
<evidence type="ECO:0000313" key="4">
    <source>
        <dbReference type="Proteomes" id="UP000475249"/>
    </source>
</evidence>
<keyword evidence="2" id="KW-1133">Transmembrane helix</keyword>